<name>A0AA35S2X8_GEOBA</name>
<gene>
    <name evidence="1" type="ORF">GBAR_LOCUS12818</name>
</gene>
<dbReference type="EMBL" id="CASHTH010001911">
    <property type="protein sequence ID" value="CAI8021648.1"/>
    <property type="molecule type" value="Genomic_DNA"/>
</dbReference>
<proteinExistence type="predicted"/>
<evidence type="ECO:0000313" key="2">
    <source>
        <dbReference type="Proteomes" id="UP001174909"/>
    </source>
</evidence>
<organism evidence="1 2">
    <name type="scientific">Geodia barretti</name>
    <name type="common">Barrett's horny sponge</name>
    <dbReference type="NCBI Taxonomy" id="519541"/>
    <lineage>
        <taxon>Eukaryota</taxon>
        <taxon>Metazoa</taxon>
        <taxon>Porifera</taxon>
        <taxon>Demospongiae</taxon>
        <taxon>Heteroscleromorpha</taxon>
        <taxon>Tetractinellida</taxon>
        <taxon>Astrophorina</taxon>
        <taxon>Geodiidae</taxon>
        <taxon>Geodia</taxon>
    </lineage>
</organism>
<protein>
    <submittedName>
        <fullName evidence="1">Uncharacterized protein</fullName>
    </submittedName>
</protein>
<comment type="caution">
    <text evidence="1">The sequence shown here is derived from an EMBL/GenBank/DDBJ whole genome shotgun (WGS) entry which is preliminary data.</text>
</comment>
<dbReference type="Proteomes" id="UP001174909">
    <property type="component" value="Unassembled WGS sequence"/>
</dbReference>
<accession>A0AA35S2X8</accession>
<dbReference type="AlphaFoldDB" id="A0AA35S2X8"/>
<keyword evidence="2" id="KW-1185">Reference proteome</keyword>
<evidence type="ECO:0000313" key="1">
    <source>
        <dbReference type="EMBL" id="CAI8021648.1"/>
    </source>
</evidence>
<sequence length="32" mass="3545">MYCMQASPALNIQGSCCPVWALQQNCWISLGK</sequence>
<reference evidence="1" key="1">
    <citation type="submission" date="2023-03" db="EMBL/GenBank/DDBJ databases">
        <authorList>
            <person name="Steffen K."/>
            <person name="Cardenas P."/>
        </authorList>
    </citation>
    <scope>NUCLEOTIDE SEQUENCE</scope>
</reference>